<dbReference type="SUPFAM" id="SSF49764">
    <property type="entry name" value="HSP20-like chaperones"/>
    <property type="match status" value="1"/>
</dbReference>
<dbReference type="Proteomes" id="UP001603857">
    <property type="component" value="Unassembled WGS sequence"/>
</dbReference>
<keyword evidence="3" id="KW-0472">Membrane</keyword>
<feature type="transmembrane region" description="Helical" evidence="3">
    <location>
        <begin position="212"/>
        <end position="229"/>
    </location>
</feature>
<sequence>MATETGRNTSEPVVEEIVPSSAWTEDHAHHILLVDLPEFTKEEVQLQVDVASGRIIVKGERQTDEHKRVHFDLTFPLPVDSYMDNISGNFDRETEILYVNVPKRTSQEKHRESKAPQNLFVTPASAFFSPDHSYNSSEIANVKRQQEIESDHEEHNEKRDHYPHNWDREKKEIKNECAPCMEDLSGGLITSKLGQKHNSSRALMKVLMRNKGVVGTAVIAFAFGLYVSHKFHSWNSP</sequence>
<dbReference type="InterPro" id="IPR008978">
    <property type="entry name" value="HSP20-like_chaperone"/>
</dbReference>
<dbReference type="Pfam" id="PF00011">
    <property type="entry name" value="HSP20"/>
    <property type="match status" value="1"/>
</dbReference>
<dbReference type="InterPro" id="IPR002068">
    <property type="entry name" value="A-crystallin/Hsp20_dom"/>
</dbReference>
<accession>A0ABD1MY99</accession>
<protein>
    <recommendedName>
        <fullName evidence="4">SHSP domain-containing protein</fullName>
    </recommendedName>
</protein>
<dbReference type="EMBL" id="JBGMDY010000003">
    <property type="protein sequence ID" value="KAL2340806.1"/>
    <property type="molecule type" value="Genomic_DNA"/>
</dbReference>
<keyword evidence="3" id="KW-1133">Transmembrane helix</keyword>
<dbReference type="PROSITE" id="PS01031">
    <property type="entry name" value="SHSP"/>
    <property type="match status" value="1"/>
</dbReference>
<evidence type="ECO:0000313" key="5">
    <source>
        <dbReference type="EMBL" id="KAL2340806.1"/>
    </source>
</evidence>
<name>A0ABD1MY99_9FABA</name>
<reference evidence="5 6" key="1">
    <citation type="submission" date="2024-08" db="EMBL/GenBank/DDBJ databases">
        <title>Insights into the chromosomal genome structure of Flemingia macrophylla.</title>
        <authorList>
            <person name="Ding Y."/>
            <person name="Zhao Y."/>
            <person name="Bi W."/>
            <person name="Wu M."/>
            <person name="Zhao G."/>
            <person name="Gong Y."/>
            <person name="Li W."/>
            <person name="Zhang P."/>
        </authorList>
    </citation>
    <scope>NUCLEOTIDE SEQUENCE [LARGE SCALE GENOMIC DNA]</scope>
    <source>
        <strain evidence="5">DYQJB</strain>
        <tissue evidence="5">Leaf</tissue>
    </source>
</reference>
<dbReference type="Gene3D" id="2.60.40.790">
    <property type="match status" value="1"/>
</dbReference>
<comment type="caution">
    <text evidence="5">The sequence shown here is derived from an EMBL/GenBank/DDBJ whole genome shotgun (WGS) entry which is preliminary data.</text>
</comment>
<keyword evidence="6" id="KW-1185">Reference proteome</keyword>
<proteinExistence type="inferred from homology"/>
<dbReference type="CDD" id="cd06464">
    <property type="entry name" value="ACD_sHsps-like"/>
    <property type="match status" value="1"/>
</dbReference>
<evidence type="ECO:0000313" key="6">
    <source>
        <dbReference type="Proteomes" id="UP001603857"/>
    </source>
</evidence>
<evidence type="ECO:0000256" key="1">
    <source>
        <dbReference type="PROSITE-ProRule" id="PRU00285"/>
    </source>
</evidence>
<organism evidence="5 6">
    <name type="scientific">Flemingia macrophylla</name>
    <dbReference type="NCBI Taxonomy" id="520843"/>
    <lineage>
        <taxon>Eukaryota</taxon>
        <taxon>Viridiplantae</taxon>
        <taxon>Streptophyta</taxon>
        <taxon>Embryophyta</taxon>
        <taxon>Tracheophyta</taxon>
        <taxon>Spermatophyta</taxon>
        <taxon>Magnoliopsida</taxon>
        <taxon>eudicotyledons</taxon>
        <taxon>Gunneridae</taxon>
        <taxon>Pentapetalae</taxon>
        <taxon>rosids</taxon>
        <taxon>fabids</taxon>
        <taxon>Fabales</taxon>
        <taxon>Fabaceae</taxon>
        <taxon>Papilionoideae</taxon>
        <taxon>50 kb inversion clade</taxon>
        <taxon>NPAAA clade</taxon>
        <taxon>indigoferoid/millettioid clade</taxon>
        <taxon>Phaseoleae</taxon>
        <taxon>Flemingia</taxon>
    </lineage>
</organism>
<feature type="domain" description="SHSP" evidence="4">
    <location>
        <begin position="12"/>
        <end position="118"/>
    </location>
</feature>
<comment type="similarity">
    <text evidence="1 2">Belongs to the small heat shock protein (HSP20) family.</text>
</comment>
<keyword evidence="3" id="KW-0812">Transmembrane</keyword>
<gene>
    <name evidence="5" type="ORF">Fmac_008746</name>
</gene>
<evidence type="ECO:0000259" key="4">
    <source>
        <dbReference type="PROSITE" id="PS01031"/>
    </source>
</evidence>
<evidence type="ECO:0000256" key="3">
    <source>
        <dbReference type="SAM" id="Phobius"/>
    </source>
</evidence>
<evidence type="ECO:0000256" key="2">
    <source>
        <dbReference type="RuleBase" id="RU003616"/>
    </source>
</evidence>
<dbReference type="AlphaFoldDB" id="A0ABD1MY99"/>